<dbReference type="SUPFAM" id="SSF52833">
    <property type="entry name" value="Thioredoxin-like"/>
    <property type="match status" value="1"/>
</dbReference>
<feature type="compositionally biased region" description="Low complexity" evidence="1">
    <location>
        <begin position="301"/>
        <end position="311"/>
    </location>
</feature>
<keyword evidence="3" id="KW-1185">Reference proteome</keyword>
<dbReference type="InterPro" id="IPR051033">
    <property type="entry name" value="SH3BGR"/>
</dbReference>
<proteinExistence type="predicted"/>
<dbReference type="RefSeq" id="XP_030998605.1">
    <property type="nucleotide sequence ID" value="XM_031137758.1"/>
</dbReference>
<name>A0A507BDU3_9PEZI</name>
<dbReference type="InterPro" id="IPR036249">
    <property type="entry name" value="Thioredoxin-like_sf"/>
</dbReference>
<dbReference type="GO" id="GO:0005737">
    <property type="term" value="C:cytoplasm"/>
    <property type="evidence" value="ECO:0007669"/>
    <property type="project" value="TreeGrafter"/>
</dbReference>
<protein>
    <submittedName>
        <fullName evidence="2">Uncharacterized protein</fullName>
    </submittedName>
</protein>
<evidence type="ECO:0000313" key="3">
    <source>
        <dbReference type="Proteomes" id="UP000319257"/>
    </source>
</evidence>
<evidence type="ECO:0000313" key="2">
    <source>
        <dbReference type="EMBL" id="TPX16894.1"/>
    </source>
</evidence>
<dbReference type="GeneID" id="41970903"/>
<feature type="compositionally biased region" description="Polar residues" evidence="1">
    <location>
        <begin position="314"/>
        <end position="324"/>
    </location>
</feature>
<feature type="compositionally biased region" description="Basic and acidic residues" evidence="1">
    <location>
        <begin position="384"/>
        <end position="396"/>
    </location>
</feature>
<accession>A0A507BDU3</accession>
<feature type="compositionally biased region" description="Basic and acidic residues" evidence="1">
    <location>
        <begin position="215"/>
        <end position="243"/>
    </location>
</feature>
<gene>
    <name evidence="2" type="ORF">E0L32_003456</name>
</gene>
<feature type="region of interest" description="Disordered" evidence="1">
    <location>
        <begin position="126"/>
        <end position="186"/>
    </location>
</feature>
<dbReference type="EMBL" id="SKBQ01000015">
    <property type="protein sequence ID" value="TPX16894.1"/>
    <property type="molecule type" value="Genomic_DNA"/>
</dbReference>
<dbReference type="AlphaFoldDB" id="A0A507BDU3"/>
<feature type="region of interest" description="Disordered" evidence="1">
    <location>
        <begin position="215"/>
        <end position="329"/>
    </location>
</feature>
<comment type="caution">
    <text evidence="2">The sequence shown here is derived from an EMBL/GenBank/DDBJ whole genome shotgun (WGS) entry which is preliminary data.</text>
</comment>
<sequence length="396" mass="41873">MAAAPPSDAAAAAKPGTSYSTDPALYLYTSLTAGSSHIVTATSRLETILRANRVPFKAIDIATDEKARMLWGRRAGKDEGGRLRKLPGLVQMGLVLGDLVEIEDWNEYGELKQHVTIYYDDFTQPPISQKPKTPPPAVKKPAIPAATAASAAAAAPPAPPPPPASKSTADSSTGQQPKSAAAAVADTVSKVTMPIRSIAEEAAARAKQVHLQSLRDKVYGKGGSKDDDSAADKDKDKADKKDDGGEEEETSAGAPKTPEKKQVKSISIPPAAADVSTASLSTTRSAEPGLQSPTTGTWRDGASARSRGGAAMHTVQSPTSTSWKPTDVDAPITTYQGARVASVSEEEIQAIEKAQAIEERPEEEEEEEEEEEDSDEEEEEEDKEGEKKKDTTAGKK</sequence>
<dbReference type="PANTHER" id="PTHR12232:SF0">
    <property type="entry name" value="THIOREDOXIN DOMAIN-CONTAINING PROTEIN"/>
    <property type="match status" value="1"/>
</dbReference>
<dbReference type="InParanoid" id="A0A507BDU3"/>
<organism evidence="2 3">
    <name type="scientific">Thyridium curvatum</name>
    <dbReference type="NCBI Taxonomy" id="1093900"/>
    <lineage>
        <taxon>Eukaryota</taxon>
        <taxon>Fungi</taxon>
        <taxon>Dikarya</taxon>
        <taxon>Ascomycota</taxon>
        <taxon>Pezizomycotina</taxon>
        <taxon>Sordariomycetes</taxon>
        <taxon>Sordariomycetidae</taxon>
        <taxon>Thyridiales</taxon>
        <taxon>Thyridiaceae</taxon>
        <taxon>Thyridium</taxon>
    </lineage>
</organism>
<feature type="region of interest" description="Disordered" evidence="1">
    <location>
        <begin position="351"/>
        <end position="396"/>
    </location>
</feature>
<dbReference type="STRING" id="1093900.A0A507BDU3"/>
<evidence type="ECO:0000256" key="1">
    <source>
        <dbReference type="SAM" id="MobiDB-lite"/>
    </source>
</evidence>
<dbReference type="Gene3D" id="3.40.30.10">
    <property type="entry name" value="Glutaredoxin"/>
    <property type="match status" value="1"/>
</dbReference>
<dbReference type="PANTHER" id="PTHR12232">
    <property type="entry name" value="SH3 DOMAIN-BINDING GLUTAMIC ACID-RICH-LIKE PROTEIN"/>
    <property type="match status" value="1"/>
</dbReference>
<feature type="compositionally biased region" description="Acidic residues" evidence="1">
    <location>
        <begin position="360"/>
        <end position="383"/>
    </location>
</feature>
<feature type="compositionally biased region" description="Polar residues" evidence="1">
    <location>
        <begin position="276"/>
        <end position="297"/>
    </location>
</feature>
<reference evidence="2 3" key="1">
    <citation type="submission" date="2019-06" db="EMBL/GenBank/DDBJ databases">
        <title>Draft genome sequence of the filamentous fungus Phialemoniopsis curvata isolated from diesel fuel.</title>
        <authorList>
            <person name="Varaljay V.A."/>
            <person name="Lyon W.J."/>
            <person name="Crouch A.L."/>
            <person name="Drake C.E."/>
            <person name="Hollomon J.M."/>
            <person name="Nadeau L.J."/>
            <person name="Nunn H.S."/>
            <person name="Stevenson B.S."/>
            <person name="Bojanowski C.L."/>
            <person name="Crookes-Goodson W.J."/>
        </authorList>
    </citation>
    <scope>NUCLEOTIDE SEQUENCE [LARGE SCALE GENOMIC DNA]</scope>
    <source>
        <strain evidence="2 3">D216</strain>
    </source>
</reference>
<feature type="compositionally biased region" description="Low complexity" evidence="1">
    <location>
        <begin position="139"/>
        <end position="155"/>
    </location>
</feature>
<dbReference type="Proteomes" id="UP000319257">
    <property type="component" value="Unassembled WGS sequence"/>
</dbReference>
<dbReference type="OrthoDB" id="9932926at2759"/>